<name>A0ABP0GHJ5_CLALP</name>
<organism evidence="3 4">
    <name type="scientific">Clavelina lepadiformis</name>
    <name type="common">Light-bulb sea squirt</name>
    <name type="synonym">Ascidia lepadiformis</name>
    <dbReference type="NCBI Taxonomy" id="159417"/>
    <lineage>
        <taxon>Eukaryota</taxon>
        <taxon>Metazoa</taxon>
        <taxon>Chordata</taxon>
        <taxon>Tunicata</taxon>
        <taxon>Ascidiacea</taxon>
        <taxon>Aplousobranchia</taxon>
        <taxon>Clavelinidae</taxon>
        <taxon>Clavelina</taxon>
    </lineage>
</organism>
<keyword evidence="2" id="KW-1133">Transmembrane helix</keyword>
<evidence type="ECO:0000313" key="4">
    <source>
        <dbReference type="Proteomes" id="UP001642483"/>
    </source>
</evidence>
<comment type="caution">
    <text evidence="3">The sequence shown here is derived from an EMBL/GenBank/DDBJ whole genome shotgun (WGS) entry which is preliminary data.</text>
</comment>
<sequence>MKDTWVRRNARGKQEKRFFWPRINKDIVNKSSGSATCIVYRNQHQKEPLLPHEPTMVNRIVNLPSFFMRLTDVCISYISYIFSAILFFKHRRTHSSSSAEFWNDTMHYDATRFLQKKVHLYIGQDGIKQSEDECEWNAKRYIFVHQALSTLNSLHSSLPKVNCLRAKWLYLVGKSLKILGEKCHLLEPIYEWQIPQHIIAEVKIKKSLLNDEELRNNTSKSVIDETIEKNSMLSSIVNTHLEKNADLTDDSELSYRLHSHASEILAQSVNMALQLQEIEVVRNSSIEIVECCAQCDPDLAASYLAMHQSAEASLIMKSLLLKAISEPGSSQLASLLHQESWLLKSKLTSGLHLSPLHKNIIKHLHESFMVYRRMALAENHLSLMKDLPPSFNVVILQQSLDKKKLYCAIFDKKQLSLNLIEGKSKSKEKPIPQPKPSNTSVFCINASQTCYDELMDHLEDFQQRLMSFLLQTEYQRSQLATRQKMLKNLSKDVAELITCENTKEEQAEGKKMKEEFHCILRGMENYLKPFAEHISRTIVPSLNKQIQTGQPVDALPAEFLVILAGYPLMSFPFEALNSLQTPYIDSVSRDFSLQLLHQRWHVDPEYASALDEKKKTEAKLTPKGSGDGGKKTSGTPAAKIIPKNRDILPNCACCDTDKVRYIVDPHDDCYETEQYRPDEVFKQLVQHYSQSFSSRWFGYYGTDDMPSNGQWEDTIQNCSIFIFFGMERFVSQFLPSKIAALNLDENQVTILLDKSQTNKSFRHQSKVDVDKTNRLLSLEKPLETAMLLSMCGSNAVCLNQWHSTTEKNSTKLQSLLNGILEKEYTLGQAIRKITNPTLVKPQPVVEETPVTSDKEELTDGHATTKVQAESFELDGTSALIKNQLQEEQTDPMTLSLHIAQCNMVIFGLPNLVVV</sequence>
<dbReference type="PANTHER" id="PTHR15977">
    <property type="entry name" value="CILIA- AND FLAGELLA-ASSOCIATED PROTEIN 46"/>
    <property type="match status" value="1"/>
</dbReference>
<reference evidence="3 4" key="1">
    <citation type="submission" date="2024-02" db="EMBL/GenBank/DDBJ databases">
        <authorList>
            <person name="Daric V."/>
            <person name="Darras S."/>
        </authorList>
    </citation>
    <scope>NUCLEOTIDE SEQUENCE [LARGE SCALE GENOMIC DNA]</scope>
</reference>
<dbReference type="Proteomes" id="UP001642483">
    <property type="component" value="Unassembled WGS sequence"/>
</dbReference>
<protein>
    <submittedName>
        <fullName evidence="3">Uncharacterized protein</fullName>
    </submittedName>
</protein>
<keyword evidence="2" id="KW-0812">Transmembrane</keyword>
<feature type="transmembrane region" description="Helical" evidence="2">
    <location>
        <begin position="66"/>
        <end position="88"/>
    </location>
</feature>
<evidence type="ECO:0000256" key="2">
    <source>
        <dbReference type="SAM" id="Phobius"/>
    </source>
</evidence>
<evidence type="ECO:0000313" key="3">
    <source>
        <dbReference type="EMBL" id="CAK8690361.1"/>
    </source>
</evidence>
<dbReference type="InterPro" id="IPR039586">
    <property type="entry name" value="CFAP46"/>
</dbReference>
<evidence type="ECO:0000256" key="1">
    <source>
        <dbReference type="SAM" id="MobiDB-lite"/>
    </source>
</evidence>
<keyword evidence="2" id="KW-0472">Membrane</keyword>
<dbReference type="EMBL" id="CAWYQH010000119">
    <property type="protein sequence ID" value="CAK8690361.1"/>
    <property type="molecule type" value="Genomic_DNA"/>
</dbReference>
<feature type="compositionally biased region" description="Basic and acidic residues" evidence="1">
    <location>
        <begin position="611"/>
        <end position="620"/>
    </location>
</feature>
<feature type="region of interest" description="Disordered" evidence="1">
    <location>
        <begin position="611"/>
        <end position="637"/>
    </location>
</feature>
<gene>
    <name evidence="3" type="ORF">CVLEPA_LOCUS22989</name>
</gene>
<keyword evidence="4" id="KW-1185">Reference proteome</keyword>
<proteinExistence type="predicted"/>
<dbReference type="PANTHER" id="PTHR15977:SF15">
    <property type="entry name" value="CILIA- AND FLAGELLA-ASSOCIATED PROTEIN 46"/>
    <property type="match status" value="1"/>
</dbReference>
<accession>A0ABP0GHJ5</accession>